<keyword evidence="4" id="KW-1185">Reference proteome</keyword>
<gene>
    <name evidence="3" type="ORF">ACFPIH_43155</name>
</gene>
<dbReference type="Proteomes" id="UP001595839">
    <property type="component" value="Unassembled WGS sequence"/>
</dbReference>
<dbReference type="SUPFAM" id="SSF51735">
    <property type="entry name" value="NAD(P)-binding Rossmann-fold domains"/>
    <property type="match status" value="1"/>
</dbReference>
<evidence type="ECO:0000313" key="3">
    <source>
        <dbReference type="EMBL" id="MFC4506170.1"/>
    </source>
</evidence>
<dbReference type="Pfam" id="PF01370">
    <property type="entry name" value="Epimerase"/>
    <property type="match status" value="1"/>
</dbReference>
<name>A0ABV9B1P0_9ACTN</name>
<protein>
    <submittedName>
        <fullName evidence="3">NAD-dependent epimerase/dehydratase family protein</fullName>
    </submittedName>
</protein>
<comment type="similarity">
    <text evidence="1">Belongs to the NAD(P)-dependent epimerase/dehydratase family.</text>
</comment>
<comment type="caution">
    <text evidence="3">The sequence shown here is derived from an EMBL/GenBank/DDBJ whole genome shotgun (WGS) entry which is preliminary data.</text>
</comment>
<organism evidence="3 4">
    <name type="scientific">Streptomyces vulcanius</name>
    <dbReference type="NCBI Taxonomy" id="1441876"/>
    <lineage>
        <taxon>Bacteria</taxon>
        <taxon>Bacillati</taxon>
        <taxon>Actinomycetota</taxon>
        <taxon>Actinomycetes</taxon>
        <taxon>Kitasatosporales</taxon>
        <taxon>Streptomycetaceae</taxon>
        <taxon>Streptomyces</taxon>
    </lineage>
</organism>
<dbReference type="InterPro" id="IPR036291">
    <property type="entry name" value="NAD(P)-bd_dom_sf"/>
</dbReference>
<sequence length="328" mass="34337">MTGGLRVTVTGGAGFIGSNLVSWLLRHPAIGRVTVVDDLSTGSTSLLGGDPAETDFRQGSVLDAGLIEDAVAGADAVVHLAALPSVPRSVADPLATHHANATGTLQVLEAARRAGGPLVVAASSSSVYGAQPDLPKTETSRAMPLSPYAVSKLATEAYLGAYHACYGLEVLPLRFFNVFGPRQRAGHPYAAVVPAFIDAALSGRPVTVHGDGTQTRDWTFVDTVCEVITTAITGRVTSPWPVNLALGTRTSLLDVIALLDQVLDAPVRVEHAPPRPGDVAHSQADPTQLRELFPGVSAVPLREGLECTVAWHQDQHPARSHVDARGSR</sequence>
<dbReference type="RefSeq" id="WP_381183562.1">
    <property type="nucleotide sequence ID" value="NZ_JBHSFK010000040.1"/>
</dbReference>
<evidence type="ECO:0000256" key="1">
    <source>
        <dbReference type="ARBA" id="ARBA00007637"/>
    </source>
</evidence>
<dbReference type="Gene3D" id="3.40.50.720">
    <property type="entry name" value="NAD(P)-binding Rossmann-like Domain"/>
    <property type="match status" value="1"/>
</dbReference>
<dbReference type="Gene3D" id="3.90.25.10">
    <property type="entry name" value="UDP-galactose 4-epimerase, domain 1"/>
    <property type="match status" value="1"/>
</dbReference>
<evidence type="ECO:0000259" key="2">
    <source>
        <dbReference type="Pfam" id="PF01370"/>
    </source>
</evidence>
<accession>A0ABV9B1P0</accession>
<reference evidence="4" key="1">
    <citation type="journal article" date="2019" name="Int. J. Syst. Evol. Microbiol.">
        <title>The Global Catalogue of Microorganisms (GCM) 10K type strain sequencing project: providing services to taxonomists for standard genome sequencing and annotation.</title>
        <authorList>
            <consortium name="The Broad Institute Genomics Platform"/>
            <consortium name="The Broad Institute Genome Sequencing Center for Infectious Disease"/>
            <person name="Wu L."/>
            <person name="Ma J."/>
        </authorList>
    </citation>
    <scope>NUCLEOTIDE SEQUENCE [LARGE SCALE GENOMIC DNA]</scope>
    <source>
        <strain evidence="4">CGMCC 4.7177</strain>
    </source>
</reference>
<feature type="domain" description="NAD-dependent epimerase/dehydratase" evidence="2">
    <location>
        <begin position="7"/>
        <end position="234"/>
    </location>
</feature>
<proteinExistence type="inferred from homology"/>
<evidence type="ECO:0000313" key="4">
    <source>
        <dbReference type="Proteomes" id="UP001595839"/>
    </source>
</evidence>
<dbReference type="PANTHER" id="PTHR43000">
    <property type="entry name" value="DTDP-D-GLUCOSE 4,6-DEHYDRATASE-RELATED"/>
    <property type="match status" value="1"/>
</dbReference>
<dbReference type="InterPro" id="IPR001509">
    <property type="entry name" value="Epimerase_deHydtase"/>
</dbReference>
<dbReference type="EMBL" id="JBHSFK010000040">
    <property type="protein sequence ID" value="MFC4506170.1"/>
    <property type="molecule type" value="Genomic_DNA"/>
</dbReference>